<comment type="caution">
    <text evidence="1">The sequence shown here is derived from an EMBL/GenBank/DDBJ whole genome shotgun (WGS) entry which is preliminary data.</text>
</comment>
<dbReference type="EMBL" id="JACKSJ010000145">
    <property type="protein sequence ID" value="MCV7171683.1"/>
    <property type="molecule type" value="Genomic_DNA"/>
</dbReference>
<reference evidence="1" key="2">
    <citation type="journal article" date="2022" name="BMC Genomics">
        <title>Comparative genome analysis of mycobacteria focusing on tRNA and non-coding RNA.</title>
        <authorList>
            <person name="Behra P.R.K."/>
            <person name="Pettersson B.M.F."/>
            <person name="Ramesh M."/>
            <person name="Das S."/>
            <person name="Dasgupta S."/>
            <person name="Kirsebom L.A."/>
        </authorList>
    </citation>
    <scope>NUCLEOTIDE SEQUENCE</scope>
    <source>
        <strain evidence="1">DSM 44615</strain>
    </source>
</reference>
<sequence length="283" mass="29310">MWCPSATLAAWANAWLSGAAAPDDVLDSLSLWAPRHSVTAYDSVAAGATGLPWPDLNDSGAVSLLQTLRTAAGPARTGPALGIALPVPGDVRGLPAGTQFQRDAVTSGEAVLVTDSRDPSAVVGLVPEFEYDEGFDDSDFDPEPTALAWTVYSVPGAPGSEYVELGEAEYALRSAVRSAADALGALRAGAAGADIDDPRGLVEDVLESSRVHRAPDHAPPRALRVLENAAHVDAIITVSSGLMPIGLQTSSEVQIASDALRPLGQVVRRARVAALSAILYSAW</sequence>
<organism evidence="1 2">
    <name type="scientific">[Mycobacterium] manitobense</name>
    <dbReference type="NCBI Taxonomy" id="190147"/>
    <lineage>
        <taxon>Bacteria</taxon>
        <taxon>Bacillati</taxon>
        <taxon>Actinomycetota</taxon>
        <taxon>Actinomycetes</taxon>
        <taxon>Mycobacteriales</taxon>
        <taxon>Mycobacteriaceae</taxon>
        <taxon>Mycolicibacterium</taxon>
    </lineage>
</organism>
<gene>
    <name evidence="1" type="ORF">H7I41_17345</name>
</gene>
<dbReference type="Proteomes" id="UP001140293">
    <property type="component" value="Unassembled WGS sequence"/>
</dbReference>
<accession>A0A9X2YBS5</accession>
<evidence type="ECO:0000313" key="2">
    <source>
        <dbReference type="Proteomes" id="UP001140293"/>
    </source>
</evidence>
<reference evidence="1" key="1">
    <citation type="submission" date="2020-07" db="EMBL/GenBank/DDBJ databases">
        <authorList>
            <person name="Pettersson B.M.F."/>
            <person name="Behra P.R.K."/>
            <person name="Ramesh M."/>
            <person name="Das S."/>
            <person name="Dasgupta S."/>
            <person name="Kirsebom L.A."/>
        </authorList>
    </citation>
    <scope>NUCLEOTIDE SEQUENCE</scope>
    <source>
        <strain evidence="1">DSM 44615</strain>
    </source>
</reference>
<dbReference type="AlphaFoldDB" id="A0A9X2YBS5"/>
<evidence type="ECO:0000313" key="1">
    <source>
        <dbReference type="EMBL" id="MCV7171683.1"/>
    </source>
</evidence>
<proteinExistence type="predicted"/>
<dbReference type="RefSeq" id="WP_264013860.1">
    <property type="nucleotide sequence ID" value="NZ_JACKSJ010000145.1"/>
</dbReference>
<protein>
    <submittedName>
        <fullName evidence="1">Uncharacterized protein</fullName>
    </submittedName>
</protein>
<keyword evidence="2" id="KW-1185">Reference proteome</keyword>
<name>A0A9X2YBS5_9MYCO</name>